<reference evidence="3" key="1">
    <citation type="journal article" date="2017" name="Genome Biol.">
        <title>Comparative genomics reveals high biological diversity and specific adaptations in the industrially and medically important fungal genus Aspergillus.</title>
        <authorList>
            <person name="de Vries R.P."/>
            <person name="Riley R."/>
            <person name="Wiebenga A."/>
            <person name="Aguilar-Osorio G."/>
            <person name="Amillis S."/>
            <person name="Uchima C.A."/>
            <person name="Anderluh G."/>
            <person name="Asadollahi M."/>
            <person name="Askin M."/>
            <person name="Barry K."/>
            <person name="Battaglia E."/>
            <person name="Bayram O."/>
            <person name="Benocci T."/>
            <person name="Braus-Stromeyer S.A."/>
            <person name="Caldana C."/>
            <person name="Canovas D."/>
            <person name="Cerqueira G.C."/>
            <person name="Chen F."/>
            <person name="Chen W."/>
            <person name="Choi C."/>
            <person name="Clum A."/>
            <person name="Dos Santos R.A."/>
            <person name="Damasio A.R."/>
            <person name="Diallinas G."/>
            <person name="Emri T."/>
            <person name="Fekete E."/>
            <person name="Flipphi M."/>
            <person name="Freyberg S."/>
            <person name="Gallo A."/>
            <person name="Gournas C."/>
            <person name="Habgood R."/>
            <person name="Hainaut M."/>
            <person name="Harispe M.L."/>
            <person name="Henrissat B."/>
            <person name="Hilden K.S."/>
            <person name="Hope R."/>
            <person name="Hossain A."/>
            <person name="Karabika E."/>
            <person name="Karaffa L."/>
            <person name="Karanyi Z."/>
            <person name="Krasevec N."/>
            <person name="Kuo A."/>
            <person name="Kusch H."/>
            <person name="LaButti K."/>
            <person name="Lagendijk E.L."/>
            <person name="Lapidus A."/>
            <person name="Levasseur A."/>
            <person name="Lindquist E."/>
            <person name="Lipzen A."/>
            <person name="Logrieco A.F."/>
            <person name="MacCabe A."/>
            <person name="Maekelae M.R."/>
            <person name="Malavazi I."/>
            <person name="Melin P."/>
            <person name="Meyer V."/>
            <person name="Mielnichuk N."/>
            <person name="Miskei M."/>
            <person name="Molnar A.P."/>
            <person name="Mule G."/>
            <person name="Ngan C.Y."/>
            <person name="Orejas M."/>
            <person name="Orosz E."/>
            <person name="Ouedraogo J.P."/>
            <person name="Overkamp K.M."/>
            <person name="Park H.-S."/>
            <person name="Perrone G."/>
            <person name="Piumi F."/>
            <person name="Punt P.J."/>
            <person name="Ram A.F."/>
            <person name="Ramon A."/>
            <person name="Rauscher S."/>
            <person name="Record E."/>
            <person name="Riano-Pachon D.M."/>
            <person name="Robert V."/>
            <person name="Roehrig J."/>
            <person name="Ruller R."/>
            <person name="Salamov A."/>
            <person name="Salih N.S."/>
            <person name="Samson R.A."/>
            <person name="Sandor E."/>
            <person name="Sanguinetti M."/>
            <person name="Schuetze T."/>
            <person name="Sepcic K."/>
            <person name="Shelest E."/>
            <person name="Sherlock G."/>
            <person name="Sophianopoulou V."/>
            <person name="Squina F.M."/>
            <person name="Sun H."/>
            <person name="Susca A."/>
            <person name="Todd R.B."/>
            <person name="Tsang A."/>
            <person name="Unkles S.E."/>
            <person name="van de Wiele N."/>
            <person name="van Rossen-Uffink D."/>
            <person name="Oliveira J.V."/>
            <person name="Vesth T.C."/>
            <person name="Visser J."/>
            <person name="Yu J.-H."/>
            <person name="Zhou M."/>
            <person name="Andersen M.R."/>
            <person name="Archer D.B."/>
            <person name="Baker S.E."/>
            <person name="Benoit I."/>
            <person name="Brakhage A.A."/>
            <person name="Braus G.H."/>
            <person name="Fischer R."/>
            <person name="Frisvad J.C."/>
            <person name="Goldman G.H."/>
            <person name="Houbraken J."/>
            <person name="Oakley B."/>
            <person name="Pocsi I."/>
            <person name="Scazzocchio C."/>
            <person name="Seiboth B."/>
            <person name="vanKuyk P.A."/>
            <person name="Wortman J."/>
            <person name="Dyer P.S."/>
            <person name="Grigoriev I.V."/>
        </authorList>
    </citation>
    <scope>NUCLEOTIDE SEQUENCE [LARGE SCALE GENOMIC DNA]</scope>
    <source>
        <strain evidence="3">CBS 101740 / IMI 381727 / IBT 21946</strain>
    </source>
</reference>
<organism evidence="2 3">
    <name type="scientific">Aspergillus brasiliensis (strain CBS 101740 / IMI 381727 / IBT 21946)</name>
    <dbReference type="NCBI Taxonomy" id="767769"/>
    <lineage>
        <taxon>Eukaryota</taxon>
        <taxon>Fungi</taxon>
        <taxon>Dikarya</taxon>
        <taxon>Ascomycota</taxon>
        <taxon>Pezizomycotina</taxon>
        <taxon>Eurotiomycetes</taxon>
        <taxon>Eurotiomycetidae</taxon>
        <taxon>Eurotiales</taxon>
        <taxon>Aspergillaceae</taxon>
        <taxon>Aspergillus</taxon>
        <taxon>Aspergillus subgen. Circumdati</taxon>
    </lineage>
</organism>
<dbReference type="VEuPathDB" id="FungiDB:ASPBRDRAFT_401974"/>
<dbReference type="GeneID" id="93576786"/>
<dbReference type="Proteomes" id="UP000184499">
    <property type="component" value="Unassembled WGS sequence"/>
</dbReference>
<protein>
    <submittedName>
        <fullName evidence="2">Uncharacterized protein</fullName>
    </submittedName>
</protein>
<sequence>MESWERERALFPLARRLTTATSRHTGKSRCKNRSPLPIWSNRKKRLAEKKSKREKEKKKKRRRKSGDGNVGRREPTHGFWHEAGHAGDKRSLGKSSKRFENLQNAQSSGPWIDQMEEPQKKQSWATPFTNPPPLGLAVVKSGFIAVGGFNSSQASHFRLPNSSDLRHQLDFYAKWQVDRRN</sequence>
<evidence type="ECO:0000313" key="3">
    <source>
        <dbReference type="Proteomes" id="UP000184499"/>
    </source>
</evidence>
<dbReference type="AlphaFoldDB" id="A0A1L9UX46"/>
<gene>
    <name evidence="2" type="ORF">ASPBRDRAFT_401974</name>
</gene>
<feature type="compositionally biased region" description="Basic and acidic residues" evidence="1">
    <location>
        <begin position="70"/>
        <end position="91"/>
    </location>
</feature>
<feature type="region of interest" description="Disordered" evidence="1">
    <location>
        <begin position="1"/>
        <end position="127"/>
    </location>
</feature>
<feature type="compositionally biased region" description="Basic residues" evidence="1">
    <location>
        <begin position="55"/>
        <end position="64"/>
    </location>
</feature>
<dbReference type="RefSeq" id="XP_067483505.1">
    <property type="nucleotide sequence ID" value="XM_067624298.1"/>
</dbReference>
<proteinExistence type="predicted"/>
<keyword evidence="3" id="KW-1185">Reference proteome</keyword>
<name>A0A1L9UX46_ASPBC</name>
<accession>A0A1L9UX46</accession>
<dbReference type="EMBL" id="KV878680">
    <property type="protein sequence ID" value="OJJ76258.1"/>
    <property type="molecule type" value="Genomic_DNA"/>
</dbReference>
<evidence type="ECO:0000313" key="2">
    <source>
        <dbReference type="EMBL" id="OJJ76258.1"/>
    </source>
</evidence>
<evidence type="ECO:0000256" key="1">
    <source>
        <dbReference type="SAM" id="MobiDB-lite"/>
    </source>
</evidence>